<gene>
    <name evidence="3" type="ORF">D9543_03345</name>
</gene>
<dbReference type="GO" id="GO:0043190">
    <property type="term" value="C:ATP-binding cassette (ABC) transporter complex"/>
    <property type="evidence" value="ECO:0007669"/>
    <property type="project" value="InterPro"/>
</dbReference>
<dbReference type="Pfam" id="PF00496">
    <property type="entry name" value="SBP_bac_5"/>
    <property type="match status" value="1"/>
</dbReference>
<dbReference type="InterPro" id="IPR030678">
    <property type="entry name" value="Peptide/Ni-bd"/>
</dbReference>
<dbReference type="InterPro" id="IPR000914">
    <property type="entry name" value="SBP_5_dom"/>
</dbReference>
<dbReference type="RefSeq" id="WP_121927601.1">
    <property type="nucleotide sequence ID" value="NZ_CP068291.1"/>
</dbReference>
<dbReference type="SUPFAM" id="SSF53850">
    <property type="entry name" value="Periplasmic binding protein-like II"/>
    <property type="match status" value="1"/>
</dbReference>
<dbReference type="GO" id="GO:1904680">
    <property type="term" value="F:peptide transmembrane transporter activity"/>
    <property type="evidence" value="ECO:0007669"/>
    <property type="project" value="TreeGrafter"/>
</dbReference>
<dbReference type="InterPro" id="IPR039424">
    <property type="entry name" value="SBP_5"/>
</dbReference>
<evidence type="ECO:0000256" key="1">
    <source>
        <dbReference type="SAM" id="SignalP"/>
    </source>
</evidence>
<feature type="chain" id="PRO_5038917693" evidence="1">
    <location>
        <begin position="29"/>
        <end position="551"/>
    </location>
</feature>
<dbReference type="InterPro" id="IPR023920">
    <property type="entry name" value="ABC_transptr_sub-bd_KPN01854"/>
</dbReference>
<dbReference type="PANTHER" id="PTHR30290">
    <property type="entry name" value="PERIPLASMIC BINDING COMPONENT OF ABC TRANSPORTER"/>
    <property type="match status" value="1"/>
</dbReference>
<dbReference type="CDD" id="cd08492">
    <property type="entry name" value="PBP2_NikA_DppA_OppA_like_15"/>
    <property type="match status" value="1"/>
</dbReference>
<dbReference type="PIRSF" id="PIRSF002741">
    <property type="entry name" value="MppA"/>
    <property type="match status" value="1"/>
</dbReference>
<organism evidence="3 4">
    <name type="scientific">Corynebacterium macginleyi</name>
    <dbReference type="NCBI Taxonomy" id="38290"/>
    <lineage>
        <taxon>Bacteria</taxon>
        <taxon>Bacillati</taxon>
        <taxon>Actinomycetota</taxon>
        <taxon>Actinomycetes</taxon>
        <taxon>Mycobacteriales</taxon>
        <taxon>Corynebacteriaceae</taxon>
        <taxon>Corynebacterium</taxon>
    </lineage>
</organism>
<sequence>MKYLHRLFKPLAAVVASTALVVTLSSCADTTHAAEKGMVTYAEPNMFNNLYPPAGGYYPNGGVLNNIADRLLWQDPETLELHPWIAEDLPDTNADDTEFTFHIRKGVTYSDGSVLDAANVKKNYDLYANGDDSRMLTPSEQLPNYVKSEVIDDYTVKFYFSEPSPGFPQSTSVMNQALLSNDTLDLDDTGFSPGHATDISGSGPFVIEEEHMGTKLVLKARKDYDWAPPARKDHQGPAEIEGINVVLAAEDSVRVGSLVARQSDIARQIEAPDEKHLKDKNLQVLAAPTRGVNNSYHFHFRHPLLADKRVRQALIHAIDRDNILSTLYSGSYPKGSSILARTAVGFKDQSDNYAFDPDISRRLLDEAGWIPGEDGTRVKDGERLSLTFNESVPQPRSREMFTKVQEMLKNIGVEANLYPGDRTAQDKAMKEQDSVQVRHSMVGRANVDTLATWINGKGRNSFLNYDEGTDSYGDPKLQDMVEEHFSLKGEKERLEMSGRMQDYLSEQAYILPLFEEPQVYGFQPYVEGLTTEAIGRPSFYAVEINEEEGLE</sequence>
<dbReference type="NCBIfam" id="TIGR04028">
    <property type="entry name" value="SBP_KPN_01854"/>
    <property type="match status" value="1"/>
</dbReference>
<name>A0A3M0H074_9CORY</name>
<dbReference type="Gene3D" id="3.10.105.10">
    <property type="entry name" value="Dipeptide-binding Protein, Domain 3"/>
    <property type="match status" value="1"/>
</dbReference>
<evidence type="ECO:0000259" key="2">
    <source>
        <dbReference type="Pfam" id="PF00496"/>
    </source>
</evidence>
<evidence type="ECO:0000313" key="4">
    <source>
        <dbReference type="Proteomes" id="UP000270649"/>
    </source>
</evidence>
<dbReference type="GO" id="GO:0015833">
    <property type="term" value="P:peptide transport"/>
    <property type="evidence" value="ECO:0007669"/>
    <property type="project" value="TreeGrafter"/>
</dbReference>
<reference evidence="3 4" key="1">
    <citation type="submission" date="2018-10" db="EMBL/GenBank/DDBJ databases">
        <title>Corynebacterium macginleyi genome sequencing and assembly of the type strain and two clinical samples.</title>
        <authorList>
            <person name="Bernier A.-M."/>
            <person name="Bernard K."/>
        </authorList>
    </citation>
    <scope>NUCLEOTIDE SEQUENCE [LARGE SCALE GENOMIC DNA]</scope>
    <source>
        <strain evidence="3 4">NML 120205</strain>
    </source>
</reference>
<dbReference type="EMBL" id="REGC01000003">
    <property type="protein sequence ID" value="RMB63184.1"/>
    <property type="molecule type" value="Genomic_DNA"/>
</dbReference>
<evidence type="ECO:0000313" key="3">
    <source>
        <dbReference type="EMBL" id="RMB63184.1"/>
    </source>
</evidence>
<dbReference type="OrthoDB" id="9046151at2"/>
<keyword evidence="1" id="KW-0732">Signal</keyword>
<dbReference type="AlphaFoldDB" id="A0A3M0H074"/>
<accession>A0A3M0H074</accession>
<dbReference type="Gene3D" id="3.40.190.10">
    <property type="entry name" value="Periplasmic binding protein-like II"/>
    <property type="match status" value="1"/>
</dbReference>
<dbReference type="Proteomes" id="UP000270649">
    <property type="component" value="Unassembled WGS sequence"/>
</dbReference>
<comment type="caution">
    <text evidence="3">The sequence shown here is derived from an EMBL/GenBank/DDBJ whole genome shotgun (WGS) entry which is preliminary data.</text>
</comment>
<dbReference type="GO" id="GO:0042597">
    <property type="term" value="C:periplasmic space"/>
    <property type="evidence" value="ECO:0007669"/>
    <property type="project" value="UniProtKB-ARBA"/>
</dbReference>
<proteinExistence type="predicted"/>
<feature type="signal peptide" evidence="1">
    <location>
        <begin position="1"/>
        <end position="28"/>
    </location>
</feature>
<protein>
    <submittedName>
        <fullName evidence="3">TIGR04028 family ABC transporter substrate-binding protein</fullName>
    </submittedName>
</protein>
<feature type="domain" description="Solute-binding protein family 5" evidence="2">
    <location>
        <begin position="80"/>
        <end position="433"/>
    </location>
</feature>
<dbReference type="PROSITE" id="PS51257">
    <property type="entry name" value="PROKAR_LIPOPROTEIN"/>
    <property type="match status" value="1"/>
</dbReference>